<evidence type="ECO:0000256" key="4">
    <source>
        <dbReference type="ARBA" id="ARBA00007426"/>
    </source>
</evidence>
<dbReference type="SMART" id="SM00312">
    <property type="entry name" value="PX"/>
    <property type="match status" value="1"/>
</dbReference>
<evidence type="ECO:0000313" key="13">
    <source>
        <dbReference type="EMBL" id="CDP37117.1"/>
    </source>
</evidence>
<dbReference type="PANTHER" id="PTHR46571:SF1">
    <property type="entry name" value="SORTING NEXIN-8"/>
    <property type="match status" value="1"/>
</dbReference>
<dbReference type="GO" id="GO:0005774">
    <property type="term" value="C:vacuolar membrane"/>
    <property type="evidence" value="ECO:0007669"/>
    <property type="project" value="UniProtKB-SubCell"/>
</dbReference>
<proteinExistence type="inferred from homology"/>
<feature type="domain" description="PX" evidence="12">
    <location>
        <begin position="33"/>
        <end position="152"/>
    </location>
</feature>
<dbReference type="SUPFAM" id="SSF64268">
    <property type="entry name" value="PX domain"/>
    <property type="match status" value="1"/>
</dbReference>
<dbReference type="EMBL" id="HG937694">
    <property type="protein sequence ID" value="CDP37117.1"/>
    <property type="molecule type" value="Genomic_DNA"/>
</dbReference>
<comment type="subcellular location">
    <subcellularLocation>
        <location evidence="3">Endosome membrane</location>
        <topology evidence="3">Peripheral membrane protein</topology>
    </subcellularLocation>
    <subcellularLocation>
        <location evidence="2">Membrane</location>
        <topology evidence="2">Peripheral membrane protein</topology>
        <orientation evidence="2">Cytoplasmic side</orientation>
    </subcellularLocation>
    <subcellularLocation>
        <location evidence="1">Vacuole membrane</location>
        <topology evidence="1">Peripheral membrane protein</topology>
    </subcellularLocation>
</comment>
<evidence type="ECO:0000256" key="9">
    <source>
        <dbReference type="ARBA" id="ARBA00033728"/>
    </source>
</evidence>
<evidence type="ECO:0000256" key="5">
    <source>
        <dbReference type="ARBA" id="ARBA00014268"/>
    </source>
</evidence>
<reference evidence="13" key="2">
    <citation type="submission" date="2014-06" db="EMBL/GenBank/DDBJ databases">
        <title>The complete genome of Blastobotrys (Arxula) adeninivorans LS3 - a yeast of biotechnological interest.</title>
        <authorList>
            <person name="Kunze G."/>
            <person name="Gaillardin C."/>
            <person name="Czernicka M."/>
            <person name="Durrens P."/>
            <person name="Martin T."/>
            <person name="Boer E."/>
            <person name="Gabaldon T."/>
            <person name="Cruz J."/>
            <person name="Talla E."/>
            <person name="Marck C."/>
            <person name="Goffeau A."/>
            <person name="Barbe V."/>
            <person name="Baret P."/>
            <person name="Baronian K."/>
            <person name="Beier S."/>
            <person name="Bleykasten C."/>
            <person name="Bode R."/>
            <person name="Casaregola S."/>
            <person name="Despons L."/>
            <person name="Fairhead C."/>
            <person name="Giersberg M."/>
            <person name="Gierski P."/>
            <person name="Hahnel U."/>
            <person name="Hartmann A."/>
            <person name="Jankowska D."/>
            <person name="Jubin C."/>
            <person name="Jung P."/>
            <person name="Lafontaine I."/>
            <person name="Leh-Louis V."/>
            <person name="Lemaire M."/>
            <person name="Marcet-Houben M."/>
            <person name="Mascher M."/>
            <person name="Morel G."/>
            <person name="Richard G.-F."/>
            <person name="Riechen J."/>
            <person name="Sacerdot C."/>
            <person name="Sarkar A."/>
            <person name="Savel G."/>
            <person name="Schacherer J."/>
            <person name="Sherman D."/>
            <person name="Straub M.-L."/>
            <person name="Stein N."/>
            <person name="Thierry A."/>
            <person name="Trautwein-Schult A."/>
            <person name="Westhof E."/>
            <person name="Worch S."/>
            <person name="Dujon B."/>
            <person name="Souciet J.-L."/>
            <person name="Wincker P."/>
            <person name="Scholz U."/>
            <person name="Neuveglise N."/>
        </authorList>
    </citation>
    <scope>NUCLEOTIDE SEQUENCE</scope>
    <source>
        <strain evidence="13">LS3</strain>
    </source>
</reference>
<dbReference type="PhylomeDB" id="A0A060TE11"/>
<dbReference type="GO" id="GO:0005829">
    <property type="term" value="C:cytosol"/>
    <property type="evidence" value="ECO:0007669"/>
    <property type="project" value="GOC"/>
</dbReference>
<comment type="function">
    <text evidence="9">Recruits the lipid transfer protein VPS13 to endosomal and vacuolar membranes.</text>
</comment>
<evidence type="ECO:0000256" key="1">
    <source>
        <dbReference type="ARBA" id="ARBA00004148"/>
    </source>
</evidence>
<evidence type="ECO:0000256" key="11">
    <source>
        <dbReference type="ARBA" id="ARBA00033785"/>
    </source>
</evidence>
<accession>A0A060TE11</accession>
<sequence length="152" mass="17716">MIEGDILREVPPEPIALVDHSGDRDPDHKSWAKDVHIDEYEVVKGSTRAGAYVTWIILVDLVSESDDANKTGTRIRVHRRYSEFVKLREALMSRYKKRVNEIPSLPPKSMVLRFEPKFLETRRQGLEYFLLCVLLNPIFSHDDLVKQFVRPK</sequence>
<name>A0A060TE11_BLAAD</name>
<evidence type="ECO:0000256" key="6">
    <source>
        <dbReference type="ARBA" id="ARBA00022554"/>
    </source>
</evidence>
<gene>
    <name evidence="13" type="ORF">GNLVRS02_ARAD1D04092g</name>
</gene>
<evidence type="ECO:0000256" key="7">
    <source>
        <dbReference type="ARBA" id="ARBA00022753"/>
    </source>
</evidence>
<dbReference type="Gene3D" id="3.30.1520.10">
    <property type="entry name" value="Phox-like domain"/>
    <property type="match status" value="1"/>
</dbReference>
<evidence type="ECO:0000256" key="2">
    <source>
        <dbReference type="ARBA" id="ARBA00004287"/>
    </source>
</evidence>
<dbReference type="GO" id="GO:0031901">
    <property type="term" value="C:early endosome membrane"/>
    <property type="evidence" value="ECO:0007669"/>
    <property type="project" value="TreeGrafter"/>
</dbReference>
<evidence type="ECO:0000256" key="8">
    <source>
        <dbReference type="ARBA" id="ARBA00023136"/>
    </source>
</evidence>
<keyword evidence="7" id="KW-0967">Endosome</keyword>
<dbReference type="PROSITE" id="PS50195">
    <property type="entry name" value="PX"/>
    <property type="match status" value="1"/>
</dbReference>
<dbReference type="CDD" id="cd07280">
    <property type="entry name" value="PX_YPT35"/>
    <property type="match status" value="1"/>
</dbReference>
<dbReference type="GO" id="GO:0006886">
    <property type="term" value="P:intracellular protein transport"/>
    <property type="evidence" value="ECO:0007669"/>
    <property type="project" value="TreeGrafter"/>
</dbReference>
<protein>
    <recommendedName>
        <fullName evidence="10">Endosomal/vacuolar adapter protein YPT35</fullName>
    </recommendedName>
    <alternativeName>
        <fullName evidence="11">PX domain-containing protein YPT35</fullName>
    </alternativeName>
    <alternativeName>
        <fullName evidence="5">Sorting nexin MVP1</fullName>
    </alternativeName>
</protein>
<organism evidence="13">
    <name type="scientific">Blastobotrys adeninivorans</name>
    <name type="common">Yeast</name>
    <name type="synonym">Arxula adeninivorans</name>
    <dbReference type="NCBI Taxonomy" id="409370"/>
    <lineage>
        <taxon>Eukaryota</taxon>
        <taxon>Fungi</taxon>
        <taxon>Dikarya</taxon>
        <taxon>Ascomycota</taxon>
        <taxon>Saccharomycotina</taxon>
        <taxon>Dipodascomycetes</taxon>
        <taxon>Dipodascales</taxon>
        <taxon>Trichomonascaceae</taxon>
        <taxon>Blastobotrys</taxon>
    </lineage>
</organism>
<dbReference type="InterPro" id="IPR037917">
    <property type="entry name" value="Ypt35_PX"/>
</dbReference>
<dbReference type="AlphaFoldDB" id="A0A060TE11"/>
<reference evidence="13" key="1">
    <citation type="submission" date="2014-02" db="EMBL/GenBank/DDBJ databases">
        <authorList>
            <person name="Genoscope - CEA"/>
        </authorList>
    </citation>
    <scope>NUCLEOTIDE SEQUENCE</scope>
    <source>
        <strain evidence="13">LS3</strain>
    </source>
</reference>
<evidence type="ECO:0000256" key="3">
    <source>
        <dbReference type="ARBA" id="ARBA00004481"/>
    </source>
</evidence>
<evidence type="ECO:0000259" key="12">
    <source>
        <dbReference type="PROSITE" id="PS50195"/>
    </source>
</evidence>
<dbReference type="Pfam" id="PF00787">
    <property type="entry name" value="PX"/>
    <property type="match status" value="1"/>
</dbReference>
<comment type="similarity">
    <text evidence="4">Belongs to the YPT35 family.</text>
</comment>
<keyword evidence="8" id="KW-0472">Membrane</keyword>
<evidence type="ECO:0000256" key="10">
    <source>
        <dbReference type="ARBA" id="ARBA00033774"/>
    </source>
</evidence>
<dbReference type="PANTHER" id="PTHR46571">
    <property type="entry name" value="SORTING NEXIN-8"/>
    <property type="match status" value="1"/>
</dbReference>
<dbReference type="InterPro" id="IPR036871">
    <property type="entry name" value="PX_dom_sf"/>
</dbReference>
<dbReference type="InterPro" id="IPR028662">
    <property type="entry name" value="SNX8/Mvp1"/>
</dbReference>
<dbReference type="InterPro" id="IPR001683">
    <property type="entry name" value="PX_dom"/>
</dbReference>
<keyword evidence="6" id="KW-0926">Vacuole</keyword>
<dbReference type="GO" id="GO:0034498">
    <property type="term" value="P:early endosome to Golgi transport"/>
    <property type="evidence" value="ECO:0007669"/>
    <property type="project" value="TreeGrafter"/>
</dbReference>
<dbReference type="GO" id="GO:0032266">
    <property type="term" value="F:phosphatidylinositol-3-phosphate binding"/>
    <property type="evidence" value="ECO:0007669"/>
    <property type="project" value="InterPro"/>
</dbReference>